<feature type="compositionally biased region" description="Basic and acidic residues" evidence="1">
    <location>
        <begin position="727"/>
        <end position="737"/>
    </location>
</feature>
<feature type="compositionally biased region" description="Polar residues" evidence="1">
    <location>
        <begin position="713"/>
        <end position="723"/>
    </location>
</feature>
<feature type="region of interest" description="Disordered" evidence="1">
    <location>
        <begin position="590"/>
        <end position="622"/>
    </location>
</feature>
<proteinExistence type="predicted"/>
<feature type="compositionally biased region" description="Basic and acidic residues" evidence="1">
    <location>
        <begin position="463"/>
        <end position="476"/>
    </location>
</feature>
<name>A0ABR2LB23_9EUKA</name>
<evidence type="ECO:0000313" key="2">
    <source>
        <dbReference type="EMBL" id="KAK8900553.1"/>
    </source>
</evidence>
<feature type="compositionally biased region" description="Basic and acidic residues" evidence="1">
    <location>
        <begin position="187"/>
        <end position="233"/>
    </location>
</feature>
<evidence type="ECO:0000313" key="3">
    <source>
        <dbReference type="Proteomes" id="UP001470230"/>
    </source>
</evidence>
<feature type="compositionally biased region" description="Basic and acidic residues" evidence="1">
    <location>
        <begin position="484"/>
        <end position="509"/>
    </location>
</feature>
<sequence length="737" mass="85058">MSARNGERGIRSILYALYQSPCTIPFSCETQEFEESDGSKTSLTLKDGKVTIKHHKSNESSQTKTQKSSTGNYPNEEEEDKKSFQEEEEKNENNNETDQNEAKKSDDDSFEYVTSAHGEIPQYEYSIFIVDEKVDGECPKDLNSKLMKIYKHVYRSLLNLYDLPLTKLSLHFGVNDKGEIEEEEKNEEEKEAGRLEDKNNQIFDKLTEDKNEESKENKNEEPKEDKKSPDQEGKLENQFNQIANGLVPKDNQDQQNDQTEEKKDISADNNDSNKQEVTEKDNDGKLEQQVNDNVNGLLGSPSKKGKEIDPPRNYVIFLLVDSFCVTSTQTVGAEDDDEDLEGKFGEFFTEEIQIKIDYNRCYLDLPDCGLPNYKAPRSMCILYKAHKKFPNASSARLHDLIQPRFERFDEEDNLKDETNRNSYSTDLNDCEPYTTDSSHFNSREYNNRTKTIIDYDLYNEKRETTRCRTPQQDKKPQKTFKNSQKVDSEDTQKAESEDTQKEQEGPKTSELNDTKVFVCVRCWHLISSINYLSQVQHKELPILHTLPPRPFQAVVQSELYDKRLYPMGLNEKSMKPYSFMICVENSPYKKKVPQARKPPPPPPFQHVKRPSTASSLSSGSNKSQDVFARLLSNTWSTQRNDSNMDRQFKISKGYKRPKTQMTKMIVFPENPSALRNAKKSYSKPPFDINMLNPKRKRKLHPTNGEPEDFSYRISGSSDPSKQMSGRKPGDERPDFVL</sequence>
<feature type="region of interest" description="Disordered" evidence="1">
    <location>
        <begin position="463"/>
        <end position="509"/>
    </location>
</feature>
<protein>
    <submittedName>
        <fullName evidence="2">Uncharacterized protein</fullName>
    </submittedName>
</protein>
<accession>A0ABR2LB23</accession>
<keyword evidence="3" id="KW-1185">Reference proteome</keyword>
<feature type="region of interest" description="Disordered" evidence="1">
    <location>
        <begin position="179"/>
        <end position="233"/>
    </location>
</feature>
<evidence type="ECO:0000256" key="1">
    <source>
        <dbReference type="SAM" id="MobiDB-lite"/>
    </source>
</evidence>
<reference evidence="2 3" key="1">
    <citation type="submission" date="2024-04" db="EMBL/GenBank/DDBJ databases">
        <title>Tritrichomonas musculus Genome.</title>
        <authorList>
            <person name="Alves-Ferreira E."/>
            <person name="Grigg M."/>
            <person name="Lorenzi H."/>
            <person name="Galac M."/>
        </authorList>
    </citation>
    <scope>NUCLEOTIDE SEQUENCE [LARGE SCALE GENOMIC DNA]</scope>
    <source>
        <strain evidence="2 3">EAF2021</strain>
    </source>
</reference>
<organism evidence="2 3">
    <name type="scientific">Tritrichomonas musculus</name>
    <dbReference type="NCBI Taxonomy" id="1915356"/>
    <lineage>
        <taxon>Eukaryota</taxon>
        <taxon>Metamonada</taxon>
        <taxon>Parabasalia</taxon>
        <taxon>Tritrichomonadida</taxon>
        <taxon>Tritrichomonadidae</taxon>
        <taxon>Tritrichomonas</taxon>
    </lineage>
</organism>
<feature type="region of interest" description="Disordered" evidence="1">
    <location>
        <begin position="245"/>
        <end position="306"/>
    </location>
</feature>
<feature type="region of interest" description="Disordered" evidence="1">
    <location>
        <begin position="676"/>
        <end position="737"/>
    </location>
</feature>
<feature type="compositionally biased region" description="Low complexity" evidence="1">
    <location>
        <begin position="60"/>
        <end position="70"/>
    </location>
</feature>
<feature type="region of interest" description="Disordered" evidence="1">
    <location>
        <begin position="411"/>
        <end position="442"/>
    </location>
</feature>
<comment type="caution">
    <text evidence="2">The sequence shown here is derived from an EMBL/GenBank/DDBJ whole genome shotgun (WGS) entry which is preliminary data.</text>
</comment>
<gene>
    <name evidence="2" type="ORF">M9Y10_002880</name>
</gene>
<feature type="region of interest" description="Disordered" evidence="1">
    <location>
        <begin position="31"/>
        <end position="109"/>
    </location>
</feature>
<feature type="compositionally biased region" description="Polar residues" evidence="1">
    <location>
        <begin position="611"/>
        <end position="622"/>
    </location>
</feature>
<feature type="compositionally biased region" description="Basic and acidic residues" evidence="1">
    <location>
        <begin position="259"/>
        <end position="286"/>
    </location>
</feature>
<dbReference type="Proteomes" id="UP001470230">
    <property type="component" value="Unassembled WGS sequence"/>
</dbReference>
<dbReference type="EMBL" id="JAPFFF010000001">
    <property type="protein sequence ID" value="KAK8900553.1"/>
    <property type="molecule type" value="Genomic_DNA"/>
</dbReference>